<dbReference type="InterPro" id="IPR051796">
    <property type="entry name" value="ISF_SsuE-like"/>
</dbReference>
<evidence type="ECO:0000256" key="4">
    <source>
        <dbReference type="ARBA" id="ARBA00022643"/>
    </source>
</evidence>
<dbReference type="Proteomes" id="UP000681041">
    <property type="component" value="Chromosome"/>
</dbReference>
<keyword evidence="4" id="KW-0288">FMN</keyword>
<reference evidence="7" key="1">
    <citation type="submission" date="2020-07" db="EMBL/GenBank/DDBJ databases">
        <title>Methanobacterium. sp. MethCan genome.</title>
        <authorList>
            <person name="Postec A."/>
            <person name="Quemeneur M."/>
        </authorList>
    </citation>
    <scope>NUCLEOTIDE SEQUENCE</scope>
    <source>
        <strain evidence="7">MethCAN</strain>
    </source>
</reference>
<evidence type="ECO:0000256" key="1">
    <source>
        <dbReference type="ARBA" id="ARBA00001917"/>
    </source>
</evidence>
<dbReference type="KEGG" id="meme:HYG87_10405"/>
<keyword evidence="8" id="KW-1185">Reference proteome</keyword>
<evidence type="ECO:0000313" key="7">
    <source>
        <dbReference type="EMBL" id="QUH24137.1"/>
    </source>
</evidence>
<comment type="cofactor">
    <cofactor evidence="1">
        <name>FMN</name>
        <dbReference type="ChEBI" id="CHEBI:58210"/>
    </cofactor>
</comment>
<dbReference type="PANTHER" id="PTHR43278">
    <property type="entry name" value="NAD(P)H-DEPENDENT FMN-CONTAINING OXIDOREDUCTASE YWQN-RELATED"/>
    <property type="match status" value="1"/>
</dbReference>
<evidence type="ECO:0000256" key="2">
    <source>
        <dbReference type="ARBA" id="ARBA00001966"/>
    </source>
</evidence>
<comment type="cofactor">
    <cofactor evidence="2">
        <name>[4Fe-4S] cluster</name>
        <dbReference type="ChEBI" id="CHEBI:49883"/>
    </cofactor>
</comment>
<dbReference type="OrthoDB" id="9059at2157"/>
<dbReference type="InterPro" id="IPR005025">
    <property type="entry name" value="FMN_Rdtase-like_dom"/>
</dbReference>
<sequence>MVKITGIVGSPRKGNTSFLVEKALEAAEKEGAETEIIFLGKSNINPCIACEICKKTGKCSIEDDMEDILQKISTSQGIIIGSPVYFGTITAQTKMLMDRSRPLRRNFQLKDKVCGAIAVGAARNGGQETTCSAIHDFFLIHDGIVVGDGNPTAHYGGTGVGGEKTACQEDEVGMETSRNLGKRVAILARDLYHSR</sequence>
<dbReference type="GO" id="GO:0016491">
    <property type="term" value="F:oxidoreductase activity"/>
    <property type="evidence" value="ECO:0007669"/>
    <property type="project" value="InterPro"/>
</dbReference>
<dbReference type="Gene3D" id="3.40.50.360">
    <property type="match status" value="1"/>
</dbReference>
<evidence type="ECO:0000256" key="3">
    <source>
        <dbReference type="ARBA" id="ARBA00022630"/>
    </source>
</evidence>
<accession>A0A8T8K7X9</accession>
<dbReference type="InterPro" id="IPR029039">
    <property type="entry name" value="Flavoprotein-like_sf"/>
</dbReference>
<protein>
    <submittedName>
        <fullName evidence="7">Flavodoxin family protein</fullName>
    </submittedName>
</protein>
<organism evidence="7 8">
    <name type="scientific">Methanobacterium alkalithermotolerans</name>
    <dbReference type="NCBI Taxonomy" id="2731220"/>
    <lineage>
        <taxon>Archaea</taxon>
        <taxon>Methanobacteriati</taxon>
        <taxon>Methanobacteriota</taxon>
        <taxon>Methanomada group</taxon>
        <taxon>Methanobacteria</taxon>
        <taxon>Methanobacteriales</taxon>
        <taxon>Methanobacteriaceae</taxon>
        <taxon>Methanobacterium</taxon>
    </lineage>
</organism>
<name>A0A8T8K7X9_9EURY</name>
<gene>
    <name evidence="7" type="ORF">HYG87_10405</name>
</gene>
<dbReference type="RefSeq" id="WP_211533094.1">
    <property type="nucleotide sequence ID" value="NZ_CP058560.1"/>
</dbReference>
<evidence type="ECO:0000256" key="5">
    <source>
        <dbReference type="ARBA" id="ARBA00038292"/>
    </source>
</evidence>
<dbReference type="PANTHER" id="PTHR43278:SF1">
    <property type="entry name" value="IRON-SULFUR FLAVOPROTEIN MJ1083"/>
    <property type="match status" value="1"/>
</dbReference>
<proteinExistence type="inferred from homology"/>
<dbReference type="GeneID" id="64821180"/>
<dbReference type="Pfam" id="PF03358">
    <property type="entry name" value="FMN_red"/>
    <property type="match status" value="1"/>
</dbReference>
<dbReference type="EMBL" id="CP058560">
    <property type="protein sequence ID" value="QUH24137.1"/>
    <property type="molecule type" value="Genomic_DNA"/>
</dbReference>
<evidence type="ECO:0000259" key="6">
    <source>
        <dbReference type="Pfam" id="PF03358"/>
    </source>
</evidence>
<dbReference type="SUPFAM" id="SSF52218">
    <property type="entry name" value="Flavoproteins"/>
    <property type="match status" value="1"/>
</dbReference>
<dbReference type="AlphaFoldDB" id="A0A8T8K7X9"/>
<feature type="domain" description="NADPH-dependent FMN reductase-like" evidence="6">
    <location>
        <begin position="2"/>
        <end position="153"/>
    </location>
</feature>
<evidence type="ECO:0000313" key="8">
    <source>
        <dbReference type="Proteomes" id="UP000681041"/>
    </source>
</evidence>
<comment type="similarity">
    <text evidence="5">Belongs to the SsuE family. Isf subfamily.</text>
</comment>
<keyword evidence="3" id="KW-0285">Flavoprotein</keyword>